<evidence type="ECO:0000256" key="6">
    <source>
        <dbReference type="RuleBase" id="RU363041"/>
    </source>
</evidence>
<proteinExistence type="inferred from homology"/>
<name>E8MXQ4_ANATU</name>
<accession>E8MXQ4</accession>
<dbReference type="InParanoid" id="E8MXQ4"/>
<dbReference type="OrthoDB" id="5366030at2"/>
<keyword evidence="6" id="KW-1003">Cell membrane</keyword>
<dbReference type="Pfam" id="PF01925">
    <property type="entry name" value="TauE"/>
    <property type="match status" value="1"/>
</dbReference>
<evidence type="ECO:0000256" key="3">
    <source>
        <dbReference type="ARBA" id="ARBA00022692"/>
    </source>
</evidence>
<organism evidence="7 8">
    <name type="scientific">Anaerolinea thermophila (strain DSM 14523 / JCM 11388 / NBRC 100420 / UNI-1)</name>
    <dbReference type="NCBI Taxonomy" id="926569"/>
    <lineage>
        <taxon>Bacteria</taxon>
        <taxon>Bacillati</taxon>
        <taxon>Chloroflexota</taxon>
        <taxon>Anaerolineae</taxon>
        <taxon>Anaerolineales</taxon>
        <taxon>Anaerolineaceae</taxon>
        <taxon>Anaerolinea</taxon>
    </lineage>
</organism>
<feature type="transmembrane region" description="Helical" evidence="6">
    <location>
        <begin position="107"/>
        <end position="129"/>
    </location>
</feature>
<feature type="transmembrane region" description="Helical" evidence="6">
    <location>
        <begin position="135"/>
        <end position="153"/>
    </location>
</feature>
<keyword evidence="3 6" id="KW-0812">Transmembrane</keyword>
<feature type="transmembrane region" description="Helical" evidence="6">
    <location>
        <begin position="182"/>
        <end position="201"/>
    </location>
</feature>
<comment type="subcellular location">
    <subcellularLocation>
        <location evidence="6">Cell membrane</location>
        <topology evidence="6">Multi-pass membrane protein</topology>
    </subcellularLocation>
    <subcellularLocation>
        <location evidence="1">Membrane</location>
        <topology evidence="1">Multi-pass membrane protein</topology>
    </subcellularLocation>
</comment>
<reference evidence="7 8" key="1">
    <citation type="submission" date="2010-12" db="EMBL/GenBank/DDBJ databases">
        <title>Whole genome sequence of Anaerolinea thermophila UNI-1.</title>
        <authorList>
            <person name="Narita-Yamada S."/>
            <person name="Kishi E."/>
            <person name="Watanabe Y."/>
            <person name="Takasaki K."/>
            <person name="Ankai A."/>
            <person name="Oguchi A."/>
            <person name="Fukui S."/>
            <person name="Takahashi M."/>
            <person name="Yashiro I."/>
            <person name="Hosoyama A."/>
            <person name="Sekiguchi Y."/>
            <person name="Hanada S."/>
            <person name="Fujita N."/>
        </authorList>
    </citation>
    <scope>NUCLEOTIDE SEQUENCE [LARGE SCALE GENOMIC DNA]</scope>
    <source>
        <strain evidence="8">DSM 14523 / JCM 11388 / NBRC 100420 / UNI-1</strain>
    </source>
</reference>
<dbReference type="KEGG" id="atm:ANT_21090"/>
<dbReference type="RefSeq" id="WP_013560505.1">
    <property type="nucleotide sequence ID" value="NC_014960.1"/>
</dbReference>
<keyword evidence="8" id="KW-1185">Reference proteome</keyword>
<dbReference type="PANTHER" id="PTHR43701:SF2">
    <property type="entry name" value="MEMBRANE TRANSPORTER PROTEIN YJNA-RELATED"/>
    <property type="match status" value="1"/>
</dbReference>
<gene>
    <name evidence="7" type="ordered locus">ANT_21090</name>
</gene>
<protein>
    <recommendedName>
        <fullName evidence="6">Probable membrane transporter protein</fullName>
    </recommendedName>
</protein>
<dbReference type="GO" id="GO:0005886">
    <property type="term" value="C:plasma membrane"/>
    <property type="evidence" value="ECO:0007669"/>
    <property type="project" value="UniProtKB-SubCell"/>
</dbReference>
<keyword evidence="4 6" id="KW-1133">Transmembrane helix</keyword>
<evidence type="ECO:0000313" key="8">
    <source>
        <dbReference type="Proteomes" id="UP000008922"/>
    </source>
</evidence>
<dbReference type="Proteomes" id="UP000008922">
    <property type="component" value="Chromosome"/>
</dbReference>
<dbReference type="EMBL" id="AP012029">
    <property type="protein sequence ID" value="BAJ64135.1"/>
    <property type="molecule type" value="Genomic_DNA"/>
</dbReference>
<keyword evidence="5 6" id="KW-0472">Membrane</keyword>
<evidence type="ECO:0000256" key="2">
    <source>
        <dbReference type="ARBA" id="ARBA00009142"/>
    </source>
</evidence>
<evidence type="ECO:0000256" key="1">
    <source>
        <dbReference type="ARBA" id="ARBA00004141"/>
    </source>
</evidence>
<dbReference type="PANTHER" id="PTHR43701">
    <property type="entry name" value="MEMBRANE TRANSPORTER PROTEIN MJ0441-RELATED"/>
    <property type="match status" value="1"/>
</dbReference>
<dbReference type="InterPro" id="IPR002781">
    <property type="entry name" value="TM_pro_TauE-like"/>
</dbReference>
<feature type="transmembrane region" description="Helical" evidence="6">
    <location>
        <begin position="6"/>
        <end position="25"/>
    </location>
</feature>
<dbReference type="HOGENOM" id="CLU_070574_0_0_0"/>
<comment type="similarity">
    <text evidence="2 6">Belongs to the 4-toluene sulfonate uptake permease (TSUP) (TC 2.A.102) family.</text>
</comment>
<feature type="transmembrane region" description="Helical" evidence="6">
    <location>
        <begin position="71"/>
        <end position="95"/>
    </location>
</feature>
<dbReference type="STRING" id="926569.ANT_21090"/>
<evidence type="ECO:0000256" key="4">
    <source>
        <dbReference type="ARBA" id="ARBA00022989"/>
    </source>
</evidence>
<evidence type="ECO:0000256" key="5">
    <source>
        <dbReference type="ARBA" id="ARBA00023136"/>
    </source>
</evidence>
<dbReference type="InterPro" id="IPR051598">
    <property type="entry name" value="TSUP/Inactive_protease-like"/>
</dbReference>
<dbReference type="AlphaFoldDB" id="E8MXQ4"/>
<sequence length="272" mass="29045">MEALLALVVAIPIGVLGGLIGLGGAEFRLPVLVGIFKRSARDAVPINLAISLITLLSSLIIRLRVLHDFPYVSLLVPVGGLIFGGMVFAFIGAGWISQIPVHRLEALIRYFLIMIGILLLIEGLFSLPVGHLLRYSLWLQGIVGIICGAMIGIVSSTLGVAGGELIIPTLIFIYGIDVKLAGTASLMISLPTVATGIFRYFRKGLYRERKEWTTMIAPMGAGSVAGAILGGILMGMIPGQWLKVILGLVLIISALRMFVNHHQSQNKTAGKV</sequence>
<feature type="transmembrane region" description="Helical" evidence="6">
    <location>
        <begin position="46"/>
        <end position="65"/>
    </location>
</feature>
<dbReference type="FunCoup" id="E8MXQ4">
    <property type="interactions" value="46"/>
</dbReference>
<evidence type="ECO:0000313" key="7">
    <source>
        <dbReference type="EMBL" id="BAJ64135.1"/>
    </source>
</evidence>
<dbReference type="eggNOG" id="COG0730">
    <property type="taxonomic scope" value="Bacteria"/>
</dbReference>
<feature type="transmembrane region" description="Helical" evidence="6">
    <location>
        <begin position="240"/>
        <end position="259"/>
    </location>
</feature>
<feature type="transmembrane region" description="Helical" evidence="6">
    <location>
        <begin position="213"/>
        <end position="234"/>
    </location>
</feature>